<dbReference type="Gene3D" id="3.40.630.30">
    <property type="match status" value="1"/>
</dbReference>
<keyword evidence="3" id="KW-1185">Reference proteome</keyword>
<evidence type="ECO:0000313" key="3">
    <source>
        <dbReference type="Proteomes" id="UP001431131"/>
    </source>
</evidence>
<dbReference type="InterPro" id="IPR000182">
    <property type="entry name" value="GNAT_dom"/>
</dbReference>
<reference evidence="2" key="1">
    <citation type="submission" date="2022-02" db="EMBL/GenBank/DDBJ databases">
        <title>Fredinandcohnia quinoae sp. nov. isolated from Chenopodium quinoa seeds.</title>
        <authorList>
            <person name="Saati-Santamaria Z."/>
            <person name="Flores-Felix J.D."/>
            <person name="Igual J.M."/>
            <person name="Velazquez E."/>
            <person name="Garcia-Fraile P."/>
            <person name="Martinez-Molina E."/>
        </authorList>
    </citation>
    <scope>NUCLEOTIDE SEQUENCE</scope>
    <source>
        <strain evidence="2">SECRCQ15</strain>
    </source>
</reference>
<dbReference type="GO" id="GO:0016747">
    <property type="term" value="F:acyltransferase activity, transferring groups other than amino-acyl groups"/>
    <property type="evidence" value="ECO:0007669"/>
    <property type="project" value="InterPro"/>
</dbReference>
<sequence>MDGDAVVGYCGLCEYREDEGALYIPLLNVRTDYHGQKIGKLLVLKALERAIELKWPRLDLYTWAGNTKAVPLYKKCGFFWEDRDDTTHLMNFMPTVLHTEAVADYFSHVNWYDASTRVIEVTPDGYKDNDFTYFEYKWDADGDTLRMEFERTGRGLRTIETNDYCISVSIENFKLVCDTGYTVKYHMKNKSGKPLHFELKGEDNKLIQYSYENSITVEDEAVVEAVFHLNRVEEEQSNWRTHPSIVTYVLINGKKAKFAVGILPKLPAKLSGIVPGSQCFIDEESVFYLDLENNFDESSIYTLSIPENELLSLKQSSFTVSVAPKGKTSIAVPYILLKHGFYAPIIEVKVERASGQNQHFTKQIGIGFKGLGARFYGECDDYWHIYNGLYHVNLSKFDNDLIPGRVSKNSQKTIVMYPKLGKPYSSEFSKRKPRLVEYKEEDGAIVLSATYESLDFKNIELISVSKLYAEGLMEQSYVVRNKNHSDTVDPIWIYQPIYHNLHKPVFVMNDQVVKVDDPASSDYGIWSSSNLTENWLFSRYESYPHGISWPQDANIHFESWYMYVELELGHIQANSELITKPVYYSIGSYQSWEEFREFTLRKTLRKAATVDDLLLQTSDSEIKLVDRKAGFIQGEVSLQNGENISLTTADEKREVRALHEKETSPLSTLIAEYEINGVKDSKKGLHINPTNQAISLQKEVRDGVEILVINNGELSIAAAASFYPALFSLKIRGKEWLDSSFPTLQPRSWWNPWSGGLRFNLEGINYKSFAKEKTGVGEGSLIDHEGRLWKGIKLSTVFAEHESYKGLGIHQYFVMLPGIPLLASVTKIVQNTGMYFHYKDWCTEGKFKLGWVKNAGSNRKYIGGKSELQTTLSNHVIIGSKNDDQLLQVISDRESVEVEAYMNKEVMLVNIWGEIQMANETKFLSAPSFLLGSNEILSTDEVQDLQRIIFKEAKNEDN</sequence>
<evidence type="ECO:0000313" key="2">
    <source>
        <dbReference type="EMBL" id="MCH1627112.1"/>
    </source>
</evidence>
<organism evidence="2 3">
    <name type="scientific">Fredinandcohnia quinoae</name>
    <dbReference type="NCBI Taxonomy" id="2918902"/>
    <lineage>
        <taxon>Bacteria</taxon>
        <taxon>Bacillati</taxon>
        <taxon>Bacillota</taxon>
        <taxon>Bacilli</taxon>
        <taxon>Bacillales</taxon>
        <taxon>Bacillaceae</taxon>
        <taxon>Fredinandcohnia</taxon>
    </lineage>
</organism>
<comment type="caution">
    <text evidence="2">The sequence shown here is derived from an EMBL/GenBank/DDBJ whole genome shotgun (WGS) entry which is preliminary data.</text>
</comment>
<evidence type="ECO:0000259" key="1">
    <source>
        <dbReference type="PROSITE" id="PS51186"/>
    </source>
</evidence>
<accession>A0AAW5EB70</accession>
<dbReference type="Pfam" id="PF00583">
    <property type="entry name" value="Acetyltransf_1"/>
    <property type="match status" value="1"/>
</dbReference>
<protein>
    <submittedName>
        <fullName evidence="2">GNAT family N-acetyltransferase</fullName>
    </submittedName>
</protein>
<dbReference type="CDD" id="cd04301">
    <property type="entry name" value="NAT_SF"/>
    <property type="match status" value="1"/>
</dbReference>
<gene>
    <name evidence="2" type="ORF">MJG50_17405</name>
</gene>
<feature type="domain" description="N-acetyltransferase" evidence="1">
    <location>
        <begin position="1"/>
        <end position="95"/>
    </location>
</feature>
<dbReference type="EMBL" id="JAKTTI010000034">
    <property type="protein sequence ID" value="MCH1627112.1"/>
    <property type="molecule type" value="Genomic_DNA"/>
</dbReference>
<dbReference type="InterPro" id="IPR016181">
    <property type="entry name" value="Acyl_CoA_acyltransferase"/>
</dbReference>
<dbReference type="PROSITE" id="PS51186">
    <property type="entry name" value="GNAT"/>
    <property type="match status" value="1"/>
</dbReference>
<dbReference type="SUPFAM" id="SSF55729">
    <property type="entry name" value="Acyl-CoA N-acyltransferases (Nat)"/>
    <property type="match status" value="1"/>
</dbReference>
<dbReference type="Proteomes" id="UP001431131">
    <property type="component" value="Unassembled WGS sequence"/>
</dbReference>
<name>A0AAW5EB70_9BACI</name>
<proteinExistence type="predicted"/>
<dbReference type="AlphaFoldDB" id="A0AAW5EB70"/>